<dbReference type="InterPro" id="IPR004842">
    <property type="entry name" value="SLC12A_fam"/>
</dbReference>
<evidence type="ECO:0000259" key="7">
    <source>
        <dbReference type="Pfam" id="PF03522"/>
    </source>
</evidence>
<dbReference type="GO" id="GO:0007268">
    <property type="term" value="P:chemical synaptic transmission"/>
    <property type="evidence" value="ECO:0007669"/>
    <property type="project" value="TreeGrafter"/>
</dbReference>
<evidence type="ECO:0000313" key="8">
    <source>
        <dbReference type="Proteomes" id="UP000887565"/>
    </source>
</evidence>
<keyword evidence="2 5" id="KW-0812">Transmembrane</keyword>
<dbReference type="GO" id="GO:0055075">
    <property type="term" value="P:potassium ion homeostasis"/>
    <property type="evidence" value="ECO:0007669"/>
    <property type="project" value="TreeGrafter"/>
</dbReference>
<dbReference type="WBParaSite" id="nRc.2.0.1.t14215-RA">
    <property type="protein sequence ID" value="nRc.2.0.1.t14215-RA"/>
    <property type="gene ID" value="nRc.2.0.1.g14215"/>
</dbReference>
<keyword evidence="8" id="KW-1185">Reference proteome</keyword>
<name>A0A915IK69_ROMCU</name>
<dbReference type="Proteomes" id="UP000887565">
    <property type="component" value="Unplaced"/>
</dbReference>
<comment type="subcellular location">
    <subcellularLocation>
        <location evidence="1">Membrane</location>
        <topology evidence="1">Multi-pass membrane protein</topology>
    </subcellularLocation>
</comment>
<keyword evidence="4 5" id="KW-0472">Membrane</keyword>
<dbReference type="GO" id="GO:0015379">
    <property type="term" value="F:potassium:chloride symporter activity"/>
    <property type="evidence" value="ECO:0007669"/>
    <property type="project" value="TreeGrafter"/>
</dbReference>
<evidence type="ECO:0000259" key="6">
    <source>
        <dbReference type="Pfam" id="PF00324"/>
    </source>
</evidence>
<evidence type="ECO:0000256" key="4">
    <source>
        <dbReference type="ARBA" id="ARBA00023136"/>
    </source>
</evidence>
<evidence type="ECO:0000256" key="3">
    <source>
        <dbReference type="ARBA" id="ARBA00022989"/>
    </source>
</evidence>
<feature type="domain" description="SLC12A transporter C-terminal" evidence="7">
    <location>
        <begin position="218"/>
        <end position="312"/>
    </location>
</feature>
<keyword evidence="3 5" id="KW-1133">Transmembrane helix</keyword>
<dbReference type="GO" id="GO:1990573">
    <property type="term" value="P:potassium ion import across plasma membrane"/>
    <property type="evidence" value="ECO:0007669"/>
    <property type="project" value="TreeGrafter"/>
</dbReference>
<protein>
    <submittedName>
        <fullName evidence="9">Uncharacterized protein</fullName>
    </submittedName>
</protein>
<dbReference type="AlphaFoldDB" id="A0A915IK69"/>
<dbReference type="PANTHER" id="PTHR11827:SF53">
    <property type="entry name" value="K+_CL-COTRANSPORTER"/>
    <property type="match status" value="1"/>
</dbReference>
<evidence type="ECO:0000256" key="5">
    <source>
        <dbReference type="SAM" id="Phobius"/>
    </source>
</evidence>
<dbReference type="GO" id="GO:0005886">
    <property type="term" value="C:plasma membrane"/>
    <property type="evidence" value="ECO:0007669"/>
    <property type="project" value="TreeGrafter"/>
</dbReference>
<dbReference type="GO" id="GO:0045202">
    <property type="term" value="C:synapse"/>
    <property type="evidence" value="ECO:0007669"/>
    <property type="project" value="GOC"/>
</dbReference>
<feature type="domain" description="Amino acid permease/ SLC12A" evidence="6">
    <location>
        <begin position="13"/>
        <end position="203"/>
    </location>
</feature>
<dbReference type="InterPro" id="IPR018491">
    <property type="entry name" value="SLC12_C"/>
</dbReference>
<dbReference type="InterPro" id="IPR004841">
    <property type="entry name" value="AA-permease/SLC12A_dom"/>
</dbReference>
<dbReference type="GO" id="GO:0006884">
    <property type="term" value="P:cell volume homeostasis"/>
    <property type="evidence" value="ECO:0007669"/>
    <property type="project" value="TreeGrafter"/>
</dbReference>
<dbReference type="GO" id="GO:0055064">
    <property type="term" value="P:chloride ion homeostasis"/>
    <property type="evidence" value="ECO:0007669"/>
    <property type="project" value="TreeGrafter"/>
</dbReference>
<dbReference type="Pfam" id="PF03522">
    <property type="entry name" value="SLC12"/>
    <property type="match status" value="1"/>
</dbReference>
<evidence type="ECO:0000313" key="9">
    <source>
        <dbReference type="WBParaSite" id="nRc.2.0.1.t14215-RA"/>
    </source>
</evidence>
<dbReference type="Pfam" id="PF00324">
    <property type="entry name" value="AA_permease"/>
    <property type="match status" value="1"/>
</dbReference>
<sequence length="322" mass="36301">MIVAALGWPNEWVLLIGSFTSTFGAALQCLCSAPRLLQSIARDDVIPFLRIFSDVTKRNEPMNALLLTIIIAEVGILIGSIDDVAPVVDFFFLMCYCFVNIVCVLQTLLNAPNWRPRFIYYHWTFSLLGAVLCLFIMFATYWYYALVVMVLCATIYKYVEYKGAKKEWGDGIRGLALSTAQYSLLRIENRKQQHPKNWRPQLLVMIKVEENQWYVNQKLLQVAGQLKAGQGLTIVATLMLGDMACAEDRDKADALDEKLQNALKLAKVRGFTKVAVCQNLGESVSTLIQSVGIGGLRPNTVMVGWPYRWKESCRGNKSFNAF</sequence>
<evidence type="ECO:0000256" key="2">
    <source>
        <dbReference type="ARBA" id="ARBA00022692"/>
    </source>
</evidence>
<proteinExistence type="predicted"/>
<dbReference type="PANTHER" id="PTHR11827">
    <property type="entry name" value="SOLUTE CARRIER FAMILY 12, CATION COTRANSPORTERS"/>
    <property type="match status" value="1"/>
</dbReference>
<reference evidence="9" key="1">
    <citation type="submission" date="2022-11" db="UniProtKB">
        <authorList>
            <consortium name="WormBaseParasite"/>
        </authorList>
    </citation>
    <scope>IDENTIFICATION</scope>
</reference>
<evidence type="ECO:0000256" key="1">
    <source>
        <dbReference type="ARBA" id="ARBA00004141"/>
    </source>
</evidence>
<feature type="transmembrane region" description="Helical" evidence="5">
    <location>
        <begin position="118"/>
        <end position="137"/>
    </location>
</feature>
<dbReference type="Gene3D" id="1.20.1740.10">
    <property type="entry name" value="Amino acid/polyamine transporter I"/>
    <property type="match status" value="1"/>
</dbReference>
<feature type="transmembrane region" description="Helical" evidence="5">
    <location>
        <begin position="64"/>
        <end position="81"/>
    </location>
</feature>
<feature type="transmembrane region" description="Helical" evidence="5">
    <location>
        <begin position="87"/>
        <end position="111"/>
    </location>
</feature>
<dbReference type="OMA" id="FRQINIW"/>
<accession>A0A915IK69</accession>
<organism evidence="8 9">
    <name type="scientific">Romanomermis culicivorax</name>
    <name type="common">Nematode worm</name>
    <dbReference type="NCBI Taxonomy" id="13658"/>
    <lineage>
        <taxon>Eukaryota</taxon>
        <taxon>Metazoa</taxon>
        <taxon>Ecdysozoa</taxon>
        <taxon>Nematoda</taxon>
        <taxon>Enoplea</taxon>
        <taxon>Dorylaimia</taxon>
        <taxon>Mermithida</taxon>
        <taxon>Mermithoidea</taxon>
        <taxon>Mermithidae</taxon>
        <taxon>Romanomermis</taxon>
    </lineage>
</organism>